<evidence type="ECO:0000259" key="4">
    <source>
        <dbReference type="PROSITE" id="PS51898"/>
    </source>
</evidence>
<dbReference type="PANTHER" id="PTHR30349">
    <property type="entry name" value="PHAGE INTEGRASE-RELATED"/>
    <property type="match status" value="1"/>
</dbReference>
<name>A0A212KGY3_9DELT</name>
<dbReference type="GO" id="GO:0006310">
    <property type="term" value="P:DNA recombination"/>
    <property type="evidence" value="ECO:0007669"/>
    <property type="project" value="UniProtKB-KW"/>
</dbReference>
<evidence type="ECO:0000313" key="5">
    <source>
        <dbReference type="EMBL" id="SBW10815.1"/>
    </source>
</evidence>
<dbReference type="AlphaFoldDB" id="A0A212KGY3"/>
<evidence type="ECO:0000256" key="3">
    <source>
        <dbReference type="ARBA" id="ARBA00023172"/>
    </source>
</evidence>
<evidence type="ECO:0000256" key="2">
    <source>
        <dbReference type="ARBA" id="ARBA00023125"/>
    </source>
</evidence>
<dbReference type="GO" id="GO:0003677">
    <property type="term" value="F:DNA binding"/>
    <property type="evidence" value="ECO:0007669"/>
    <property type="project" value="UniProtKB-KW"/>
</dbReference>
<keyword evidence="3" id="KW-0233">DNA recombination</keyword>
<proteinExistence type="inferred from homology"/>
<sequence length="385" mass="43461">MARVVIDGKQVACKMFPPGKKGGPEWRAAKEWEETERKKALAGIMTPTGLERLMAWGDSYLDHAQRTMSRQTHVEKKLVMKDFFAYCGKEKIGSLEEVTSAKAYAFLSKVSDERGGNVANKYRKNLLAAWTWGTDFFDGFPQVMSPFLKVKPFPVKRKDRYVPSEEDVIKVLQQAKGQDLVFLLTLYFTGARRGEVFRLTWQDVNLADGKVRLTDNKAGNGQQRVRWLQMHPELIKALAWWKEARPCQVDNVFMQVHCDSYMGDPFRQRRHFMKDLCEKAGVKPFGFHAIRHKSAAITFEGSGLNSAQVLMGHYRATTTDTYVKSAGLYTDQSDILAALGGSGIGQIVGDLLKNKIPQGVAVLEGKCNPELVTQRLRDRKETVTC</sequence>
<organism evidence="5">
    <name type="scientific">uncultured delta proteobacterium</name>
    <dbReference type="NCBI Taxonomy" id="34034"/>
    <lineage>
        <taxon>Bacteria</taxon>
        <taxon>Deltaproteobacteria</taxon>
        <taxon>environmental samples</taxon>
    </lineage>
</organism>
<dbReference type="CDD" id="cd00796">
    <property type="entry name" value="INT_Rci_Hp1_C"/>
    <property type="match status" value="1"/>
</dbReference>
<dbReference type="InterPro" id="IPR050090">
    <property type="entry name" value="Tyrosine_recombinase_XerCD"/>
</dbReference>
<dbReference type="Gene3D" id="1.10.150.130">
    <property type="match status" value="1"/>
</dbReference>
<dbReference type="Pfam" id="PF00589">
    <property type="entry name" value="Phage_integrase"/>
    <property type="match status" value="1"/>
</dbReference>
<dbReference type="EMBL" id="FLUQ01000007">
    <property type="protein sequence ID" value="SBW10815.1"/>
    <property type="molecule type" value="Genomic_DNA"/>
</dbReference>
<dbReference type="InterPro" id="IPR010998">
    <property type="entry name" value="Integrase_recombinase_N"/>
</dbReference>
<dbReference type="PROSITE" id="PS51898">
    <property type="entry name" value="TYR_RECOMBINASE"/>
    <property type="match status" value="1"/>
</dbReference>
<protein>
    <submittedName>
        <fullName evidence="5">Site-specific recombinase, phage integrase family</fullName>
    </submittedName>
</protein>
<evidence type="ECO:0000256" key="1">
    <source>
        <dbReference type="ARBA" id="ARBA00008857"/>
    </source>
</evidence>
<accession>A0A212KGY3</accession>
<feature type="domain" description="Tyr recombinase" evidence="4">
    <location>
        <begin position="157"/>
        <end position="337"/>
    </location>
</feature>
<dbReference type="PANTHER" id="PTHR30349:SF64">
    <property type="entry name" value="PROPHAGE INTEGRASE INTD-RELATED"/>
    <property type="match status" value="1"/>
</dbReference>
<comment type="similarity">
    <text evidence="1">Belongs to the 'phage' integrase family.</text>
</comment>
<reference evidence="5" key="1">
    <citation type="submission" date="2016-04" db="EMBL/GenBank/DDBJ databases">
        <authorList>
            <person name="Evans L.H."/>
            <person name="Alamgir A."/>
            <person name="Owens N."/>
            <person name="Weber N.D."/>
            <person name="Virtaneva K."/>
            <person name="Barbian K."/>
            <person name="Babar A."/>
            <person name="Rosenke K."/>
        </authorList>
    </citation>
    <scope>NUCLEOTIDE SEQUENCE</scope>
    <source>
        <strain evidence="5">86</strain>
    </source>
</reference>
<dbReference type="SUPFAM" id="SSF56349">
    <property type="entry name" value="DNA breaking-rejoining enzymes"/>
    <property type="match status" value="1"/>
</dbReference>
<dbReference type="InterPro" id="IPR013762">
    <property type="entry name" value="Integrase-like_cat_sf"/>
</dbReference>
<gene>
    <name evidence="5" type="ORF">KL86DPRO_70043</name>
</gene>
<dbReference type="Gene3D" id="1.10.443.10">
    <property type="entry name" value="Intergrase catalytic core"/>
    <property type="match status" value="1"/>
</dbReference>
<dbReference type="GO" id="GO:0015074">
    <property type="term" value="P:DNA integration"/>
    <property type="evidence" value="ECO:0007669"/>
    <property type="project" value="InterPro"/>
</dbReference>
<dbReference type="InterPro" id="IPR002104">
    <property type="entry name" value="Integrase_catalytic"/>
</dbReference>
<dbReference type="InterPro" id="IPR011010">
    <property type="entry name" value="DNA_brk_join_enz"/>
</dbReference>
<keyword evidence="2" id="KW-0238">DNA-binding</keyword>